<dbReference type="PANTHER" id="PTHR21277">
    <property type="entry name" value="TRANSCRIPTIONAL ADAPTER 1"/>
    <property type="match status" value="1"/>
</dbReference>
<dbReference type="GO" id="GO:0003713">
    <property type="term" value="F:transcription coactivator activity"/>
    <property type="evidence" value="ECO:0007669"/>
    <property type="project" value="TreeGrafter"/>
</dbReference>
<comment type="caution">
    <text evidence="6">The sequence shown here is derived from an EMBL/GenBank/DDBJ whole genome shotgun (WGS) entry which is preliminary data.</text>
</comment>
<organism evidence="6 7">
    <name type="scientific">Glomus cerebriforme</name>
    <dbReference type="NCBI Taxonomy" id="658196"/>
    <lineage>
        <taxon>Eukaryota</taxon>
        <taxon>Fungi</taxon>
        <taxon>Fungi incertae sedis</taxon>
        <taxon>Mucoromycota</taxon>
        <taxon>Glomeromycotina</taxon>
        <taxon>Glomeromycetes</taxon>
        <taxon>Glomerales</taxon>
        <taxon>Glomeraceae</taxon>
        <taxon>Glomus</taxon>
    </lineage>
</organism>
<dbReference type="CDD" id="cd22933">
    <property type="entry name" value="HFD_HFI1"/>
    <property type="match status" value="1"/>
</dbReference>
<keyword evidence="2" id="KW-0805">Transcription regulation</keyword>
<feature type="region of interest" description="Disordered" evidence="5">
    <location>
        <begin position="133"/>
        <end position="162"/>
    </location>
</feature>
<keyword evidence="3" id="KW-0804">Transcription</keyword>
<evidence type="ECO:0000256" key="2">
    <source>
        <dbReference type="ARBA" id="ARBA00023015"/>
    </source>
</evidence>
<reference evidence="6 7" key="1">
    <citation type="submission" date="2018-06" db="EMBL/GenBank/DDBJ databases">
        <title>Comparative genomics reveals the genomic features of Rhizophagus irregularis, R. cerebriforme, R. diaphanum and Gigaspora rosea, and their symbiotic lifestyle signature.</title>
        <authorList>
            <person name="Morin E."/>
            <person name="San Clemente H."/>
            <person name="Chen E.C.H."/>
            <person name="De La Providencia I."/>
            <person name="Hainaut M."/>
            <person name="Kuo A."/>
            <person name="Kohler A."/>
            <person name="Murat C."/>
            <person name="Tang N."/>
            <person name="Roy S."/>
            <person name="Loubradou J."/>
            <person name="Henrissat B."/>
            <person name="Grigoriev I.V."/>
            <person name="Corradi N."/>
            <person name="Roux C."/>
            <person name="Martin F.M."/>
        </authorList>
    </citation>
    <scope>NUCLEOTIDE SEQUENCE [LARGE SCALE GENOMIC DNA]</scope>
    <source>
        <strain evidence="6 7">DAOM 227022</strain>
    </source>
</reference>
<accession>A0A397T0J8</accession>
<gene>
    <name evidence="6" type="ORF">C1645_736804</name>
</gene>
<dbReference type="OrthoDB" id="10264870at2759"/>
<evidence type="ECO:0000256" key="1">
    <source>
        <dbReference type="ARBA" id="ARBA00004123"/>
    </source>
</evidence>
<dbReference type="AlphaFoldDB" id="A0A397T0J8"/>
<sequence>MQIPKGTSGTTQAGPSNPQKGKAKISESSPKPTPTNNRRNGDSQAPLPDVDERFKRVTYLSNGRIDTYQIKSKLTEYLGGSSHIYWDALKRLIYCKIRRIDFDNIVRPLFDREHLDLHNMLLFGIFKNCLNKEGPPPQPEMQSKKRGRDGEEDSSSVSAPDAKRKRLKEIIMGLPRDERERIKDIAKNRQQEQAYTSMLLPPPRQERPPRYEAEDGVFRPQADDTRVLTCVEQKALPDHRALFGRLTEIAHANELQNVSEDCVQLMNYALESHLKNILGNCMQKTRSGGSVLGARGGLARIGRAYQERASITAQDLAFSFDMSPHILVEPSLARERLTSVVLNDSEVCVGEEEYVEESAAVGNNLFSA</sequence>
<feature type="compositionally biased region" description="Polar residues" evidence="5">
    <location>
        <begin position="1"/>
        <end position="19"/>
    </location>
</feature>
<dbReference type="InterPro" id="IPR024738">
    <property type="entry name" value="Hfi1/Tada1"/>
</dbReference>
<dbReference type="Proteomes" id="UP000265703">
    <property type="component" value="Unassembled WGS sequence"/>
</dbReference>
<dbReference type="STRING" id="658196.A0A397T0J8"/>
<evidence type="ECO:0000256" key="5">
    <source>
        <dbReference type="SAM" id="MobiDB-lite"/>
    </source>
</evidence>
<dbReference type="GO" id="GO:0005634">
    <property type="term" value="C:nucleus"/>
    <property type="evidence" value="ECO:0007669"/>
    <property type="project" value="UniProtKB-SubCell"/>
</dbReference>
<evidence type="ECO:0000313" key="7">
    <source>
        <dbReference type="Proteomes" id="UP000265703"/>
    </source>
</evidence>
<feature type="region of interest" description="Disordered" evidence="5">
    <location>
        <begin position="1"/>
        <end position="50"/>
    </location>
</feature>
<proteinExistence type="predicted"/>
<evidence type="ECO:0000256" key="3">
    <source>
        <dbReference type="ARBA" id="ARBA00023163"/>
    </source>
</evidence>
<protein>
    <submittedName>
        <fullName evidence="6">Transcriptional regulator of RNA polII, SAGA, subunit-domain-containing protein</fullName>
    </submittedName>
</protein>
<dbReference type="EMBL" id="QKYT01000141">
    <property type="protein sequence ID" value="RIA91838.1"/>
    <property type="molecule type" value="Genomic_DNA"/>
</dbReference>
<evidence type="ECO:0000256" key="4">
    <source>
        <dbReference type="ARBA" id="ARBA00023242"/>
    </source>
</evidence>
<dbReference type="PANTHER" id="PTHR21277:SF5">
    <property type="entry name" value="TRANSCRIPTIONAL ADAPTER 1"/>
    <property type="match status" value="1"/>
</dbReference>
<comment type="subcellular location">
    <subcellularLocation>
        <location evidence="1">Nucleus</location>
    </subcellularLocation>
</comment>
<keyword evidence="7" id="KW-1185">Reference proteome</keyword>
<feature type="compositionally biased region" description="Polar residues" evidence="5">
    <location>
        <begin position="26"/>
        <end position="38"/>
    </location>
</feature>
<dbReference type="Pfam" id="PF12767">
    <property type="entry name" value="SAGA-Tad1"/>
    <property type="match status" value="1"/>
</dbReference>
<dbReference type="GO" id="GO:0006357">
    <property type="term" value="P:regulation of transcription by RNA polymerase II"/>
    <property type="evidence" value="ECO:0007669"/>
    <property type="project" value="TreeGrafter"/>
</dbReference>
<keyword evidence="4" id="KW-0539">Nucleus</keyword>
<evidence type="ECO:0000313" key="6">
    <source>
        <dbReference type="EMBL" id="RIA91838.1"/>
    </source>
</evidence>
<dbReference type="GO" id="GO:0000124">
    <property type="term" value="C:SAGA complex"/>
    <property type="evidence" value="ECO:0007669"/>
    <property type="project" value="UniProtKB-ARBA"/>
</dbReference>
<name>A0A397T0J8_9GLOM</name>